<dbReference type="InterPro" id="IPR007555">
    <property type="entry name" value="DUF499"/>
</dbReference>
<evidence type="ECO:0000313" key="4">
    <source>
        <dbReference type="Proteomes" id="UP001500843"/>
    </source>
</evidence>
<dbReference type="RefSeq" id="WP_253867645.1">
    <property type="nucleotide sequence ID" value="NZ_BAABHM010000011.1"/>
</dbReference>
<evidence type="ECO:0000259" key="2">
    <source>
        <dbReference type="Pfam" id="PF18731"/>
    </source>
</evidence>
<name>A0ABP8X9W1_9MICO</name>
<evidence type="ECO:0000256" key="1">
    <source>
        <dbReference type="SAM" id="MobiDB-lite"/>
    </source>
</evidence>
<organism evidence="3 4">
    <name type="scientific">Promicromonospora umidemergens</name>
    <dbReference type="NCBI Taxonomy" id="629679"/>
    <lineage>
        <taxon>Bacteria</taxon>
        <taxon>Bacillati</taxon>
        <taxon>Actinomycetota</taxon>
        <taxon>Actinomycetes</taxon>
        <taxon>Micrococcales</taxon>
        <taxon>Promicromonosporaceae</taxon>
        <taxon>Promicromonospora</taxon>
    </lineage>
</organism>
<evidence type="ECO:0000313" key="3">
    <source>
        <dbReference type="EMBL" id="GAA4703397.1"/>
    </source>
</evidence>
<dbReference type="Proteomes" id="UP001500843">
    <property type="component" value="Unassembled WGS sequence"/>
</dbReference>
<keyword evidence="4" id="KW-1185">Reference proteome</keyword>
<feature type="domain" description="Swt1-like HEPN" evidence="2">
    <location>
        <begin position="11"/>
        <end position="131"/>
    </location>
</feature>
<dbReference type="InterPro" id="IPR041650">
    <property type="entry name" value="HEPN_Swt1"/>
</dbReference>
<dbReference type="Pfam" id="PF18731">
    <property type="entry name" value="HEPN_Swt1"/>
    <property type="match status" value="1"/>
</dbReference>
<dbReference type="EMBL" id="BAABHM010000011">
    <property type="protein sequence ID" value="GAA4703397.1"/>
    <property type="molecule type" value="Genomic_DNA"/>
</dbReference>
<proteinExistence type="predicted"/>
<reference evidence="4" key="1">
    <citation type="journal article" date="2019" name="Int. J. Syst. Evol. Microbiol.">
        <title>The Global Catalogue of Microorganisms (GCM) 10K type strain sequencing project: providing services to taxonomists for standard genome sequencing and annotation.</title>
        <authorList>
            <consortium name="The Broad Institute Genomics Platform"/>
            <consortium name="The Broad Institute Genome Sequencing Center for Infectious Disease"/>
            <person name="Wu L."/>
            <person name="Ma J."/>
        </authorList>
    </citation>
    <scope>NUCLEOTIDE SEQUENCE [LARGE SCALE GENOMIC DNA]</scope>
    <source>
        <strain evidence="4">JCM 17975</strain>
    </source>
</reference>
<feature type="compositionally biased region" description="Low complexity" evidence="1">
    <location>
        <begin position="1028"/>
        <end position="1057"/>
    </location>
</feature>
<comment type="caution">
    <text evidence="3">The sequence shown here is derived from an EMBL/GenBank/DDBJ whole genome shotgun (WGS) entry which is preliminary data.</text>
</comment>
<feature type="region of interest" description="Disordered" evidence="1">
    <location>
        <begin position="1021"/>
        <end position="1073"/>
    </location>
</feature>
<dbReference type="Pfam" id="PF04465">
    <property type="entry name" value="DUF499"/>
    <property type="match status" value="1"/>
</dbReference>
<gene>
    <name evidence="3" type="ORF">GCM10023198_25940</name>
</gene>
<sequence>MARSNREYVGRALEVLAGALDPFIERTVAPHLPPGHAGTLDWTSLLAAKDATNGKAGQSYDRADPQLQFRIITEPMGSLGYVFNGVLSRTEQGLAGELRATRNDWAHNKAFTSEQTRRALDTTELLLRAIGDVRKADEVKAMRLEVQRAEYERDTKKSVKAAVVTGTADADLPSWRDVLPPHKDVAEGRFASSEFAADLFGVAFPDHPGATPVDAEYADPVEFFRRTYLTDGLRELLRRSTMRIGGDTNADAVINLQTTFGGGKTHSMLAVWHLFSGRALTDFPQEVQDVLSGGDPSAVGQALGREVQRVAIVGNEIAPGQPDTKPDGTVVRTLWGELAWQLGGSEGYAHVAEADRTGTNPGASLRTLLAAYSPAVVLIDEWVAYARQLNRRDDLPAGDFETQFTFAQTLTEAAKSVPGALLLVSVPASDRLLTGDEEAGASDLEVGGEFGRAALARLDNVIRRVAYQWAPASKDESYEIVRRRLFEPVDDERSRLIGVTARKFTDFYKKHTGEFPTEAATAAYEARMRASYPIHPELLDRLYAEWSTLEKFQRTRGVLRLMSAVVHQLWVARDPAPLILPGSVPLGSSEIRREVVQYLSPAWDAIMQSDIDSDGDGATPVARAVDGERSLLGDRSVTVRTARAVFVQSAPTTGSQVKGVERKRLLLGMAQPGDVVGNVSSALQALADRSSHFYVGDYRYWYDTQKSLNREAAERARHLPVERVWEEVVRRLKAQAPRATVELAGVVVAPESSADVPDDDAVRLVLVHPRFRHTAKDLGSPAAAFALDVLRNRGTAPRSLPNTVVLLAADTRRWDELESTVRSFLAWSSVLGEKVSLDLTQAAAAQAEKTVSLTDQTVTDQIAGTWVWGLHAVQPVASEPLRVSQVRCDGGEKRLATRAGTRFVKEDQLRVTTTPKMIWLDLGEHLRARWNTGHLSVGELWGYYSKYPYLPRLRDRSVLVSAVSDALFDAAFAGQGFALAEGYDHATGLFTGLAVPLEDTEFGPVTDSTLLVRPDLAVAQRQREREAAAQASTTSETRTGATADPGAGGASASKPAPVGGPPPLASTPTPRVPNARYRARVDVDADADLGAKFRDLVDELLLHLQQARPDVLELTLEVTAEKAEGFDASTVRTVRENGRQLGVESEFREG</sequence>
<accession>A0ABP8X9W1</accession>
<protein>
    <submittedName>
        <fullName evidence="3">Swt1 family HEPN domain-containing protein</fullName>
    </submittedName>
</protein>